<dbReference type="GO" id="GO:0009055">
    <property type="term" value="F:electron transfer activity"/>
    <property type="evidence" value="ECO:0007669"/>
    <property type="project" value="InterPro"/>
</dbReference>
<feature type="domain" description="FMN-binding" evidence="6">
    <location>
        <begin position="11"/>
        <end position="100"/>
    </location>
</feature>
<dbReference type="PANTHER" id="PTHR36118:SF1">
    <property type="entry name" value="ION-TRANSLOCATING OXIDOREDUCTASE COMPLEX SUBUNIT G"/>
    <property type="match status" value="1"/>
</dbReference>
<dbReference type="EMBL" id="VSSQ01147122">
    <property type="protein sequence ID" value="MPN65164.1"/>
    <property type="molecule type" value="Genomic_DNA"/>
</dbReference>
<keyword evidence="3" id="KW-0285">Flavoprotein</keyword>
<proteinExistence type="predicted"/>
<dbReference type="InterPro" id="IPR007329">
    <property type="entry name" value="FMN-bd"/>
</dbReference>
<evidence type="ECO:0000313" key="7">
    <source>
        <dbReference type="EMBL" id="MPN65164.1"/>
    </source>
</evidence>
<dbReference type="AlphaFoldDB" id="A0A645K0T7"/>
<keyword evidence="5" id="KW-0249">Electron transport</keyword>
<evidence type="ECO:0000256" key="5">
    <source>
        <dbReference type="ARBA" id="ARBA00022982"/>
    </source>
</evidence>
<dbReference type="GO" id="GO:0005886">
    <property type="term" value="C:plasma membrane"/>
    <property type="evidence" value="ECO:0007669"/>
    <property type="project" value="InterPro"/>
</dbReference>
<keyword evidence="2" id="KW-0597">Phosphoprotein</keyword>
<dbReference type="PANTHER" id="PTHR36118">
    <property type="entry name" value="ION-TRANSLOCATING OXIDOREDUCTASE COMPLEX SUBUNIT G"/>
    <property type="match status" value="1"/>
</dbReference>
<dbReference type="GO" id="GO:0022900">
    <property type="term" value="P:electron transport chain"/>
    <property type="evidence" value="ECO:0007669"/>
    <property type="project" value="InterPro"/>
</dbReference>
<accession>A0A645K0T7</accession>
<evidence type="ECO:0000259" key="6">
    <source>
        <dbReference type="SMART" id="SM00900"/>
    </source>
</evidence>
<comment type="caution">
    <text evidence="7">The sequence shown here is derived from an EMBL/GenBank/DDBJ whole genome shotgun (WGS) entry which is preliminary data.</text>
</comment>
<reference evidence="7" key="1">
    <citation type="submission" date="2019-08" db="EMBL/GenBank/DDBJ databases">
        <authorList>
            <person name="Kucharzyk K."/>
            <person name="Murdoch R.W."/>
            <person name="Higgins S."/>
            <person name="Loffler F."/>
        </authorList>
    </citation>
    <scope>NUCLEOTIDE SEQUENCE</scope>
</reference>
<name>A0A645K0T7_9ZZZZ</name>
<keyword evidence="1" id="KW-0813">Transport</keyword>
<keyword evidence="4" id="KW-0288">FMN</keyword>
<protein>
    <submittedName>
        <fullName evidence="7">Electron transport complex subunit RsxG</fullName>
    </submittedName>
</protein>
<dbReference type="Pfam" id="PF04205">
    <property type="entry name" value="FMN_bind"/>
    <property type="match status" value="1"/>
</dbReference>
<dbReference type="GO" id="GO:0010181">
    <property type="term" value="F:FMN binding"/>
    <property type="evidence" value="ECO:0007669"/>
    <property type="project" value="InterPro"/>
</dbReference>
<organism evidence="7">
    <name type="scientific">bioreactor metagenome</name>
    <dbReference type="NCBI Taxonomy" id="1076179"/>
    <lineage>
        <taxon>unclassified sequences</taxon>
        <taxon>metagenomes</taxon>
        <taxon>ecological metagenomes</taxon>
    </lineage>
</organism>
<dbReference type="SMART" id="SM00900">
    <property type="entry name" value="FMN_bind"/>
    <property type="match status" value="1"/>
</dbReference>
<sequence length="110" mass="11641">MGYNLTVTPKGYGGLIEMVVGIDDEGKLIDIKILSHTETPGLGAKAADPAFSDQFEKKNVDRIVITKSAPTEENEVQAISGATITSSAVADGVNTALEYWSKNLKGEGNK</sequence>
<evidence type="ECO:0000256" key="2">
    <source>
        <dbReference type="ARBA" id="ARBA00022553"/>
    </source>
</evidence>
<dbReference type="InterPro" id="IPR010209">
    <property type="entry name" value="Ion_transpt_RnfG/RsxG"/>
</dbReference>
<evidence type="ECO:0000256" key="3">
    <source>
        <dbReference type="ARBA" id="ARBA00022630"/>
    </source>
</evidence>
<gene>
    <name evidence="7" type="primary">rsxG_44</name>
    <name evidence="7" type="ORF">SDC9_212943</name>
</gene>
<evidence type="ECO:0000256" key="1">
    <source>
        <dbReference type="ARBA" id="ARBA00022448"/>
    </source>
</evidence>
<evidence type="ECO:0000256" key="4">
    <source>
        <dbReference type="ARBA" id="ARBA00022643"/>
    </source>
</evidence>